<protein>
    <submittedName>
        <fullName evidence="1">Uncharacterized protein</fullName>
    </submittedName>
</protein>
<keyword evidence="2" id="KW-1185">Reference proteome</keyword>
<dbReference type="AlphaFoldDB" id="A0A563VRS1"/>
<sequence>MLIIAVQLYFAFFLFENKFNTKNSQKLNILFLVAIFNRHIDNY</sequence>
<organism evidence="1 2">
    <name type="scientific">Hyella patelloides LEGE 07179</name>
    <dbReference type="NCBI Taxonomy" id="945734"/>
    <lineage>
        <taxon>Bacteria</taxon>
        <taxon>Bacillati</taxon>
        <taxon>Cyanobacteriota</taxon>
        <taxon>Cyanophyceae</taxon>
        <taxon>Pleurocapsales</taxon>
        <taxon>Hyellaceae</taxon>
        <taxon>Hyella</taxon>
    </lineage>
</organism>
<reference evidence="1 2" key="1">
    <citation type="submission" date="2019-01" db="EMBL/GenBank/DDBJ databases">
        <authorList>
            <person name="Brito A."/>
        </authorList>
    </citation>
    <scope>NUCLEOTIDE SEQUENCE [LARGE SCALE GENOMIC DNA]</scope>
    <source>
        <strain evidence="1">1</strain>
    </source>
</reference>
<dbReference type="EMBL" id="CAACVJ010000154">
    <property type="protein sequence ID" value="VEP14077.1"/>
    <property type="molecule type" value="Genomic_DNA"/>
</dbReference>
<proteinExistence type="predicted"/>
<gene>
    <name evidence="1" type="ORF">H1P_2370016</name>
</gene>
<accession>A0A563VRS1</accession>
<dbReference type="Proteomes" id="UP000320055">
    <property type="component" value="Unassembled WGS sequence"/>
</dbReference>
<evidence type="ECO:0000313" key="2">
    <source>
        <dbReference type="Proteomes" id="UP000320055"/>
    </source>
</evidence>
<evidence type="ECO:0000313" key="1">
    <source>
        <dbReference type="EMBL" id="VEP14077.1"/>
    </source>
</evidence>
<name>A0A563VRS1_9CYAN</name>